<name>A0A9P9JK36_FUSRE</name>
<protein>
    <submittedName>
        <fullName evidence="1">Uncharacterized protein</fullName>
    </submittedName>
</protein>
<evidence type="ECO:0000313" key="1">
    <source>
        <dbReference type="EMBL" id="KAH7205414.1"/>
    </source>
</evidence>
<organism evidence="1 2">
    <name type="scientific">Fusarium redolens</name>
    <dbReference type="NCBI Taxonomy" id="48865"/>
    <lineage>
        <taxon>Eukaryota</taxon>
        <taxon>Fungi</taxon>
        <taxon>Dikarya</taxon>
        <taxon>Ascomycota</taxon>
        <taxon>Pezizomycotina</taxon>
        <taxon>Sordariomycetes</taxon>
        <taxon>Hypocreomycetidae</taxon>
        <taxon>Hypocreales</taxon>
        <taxon>Nectriaceae</taxon>
        <taxon>Fusarium</taxon>
        <taxon>Fusarium redolens species complex</taxon>
    </lineage>
</organism>
<dbReference type="RefSeq" id="XP_046041007.1">
    <property type="nucleotide sequence ID" value="XM_046194601.1"/>
</dbReference>
<dbReference type="SUPFAM" id="SSF81901">
    <property type="entry name" value="HCP-like"/>
    <property type="match status" value="1"/>
</dbReference>
<comment type="caution">
    <text evidence="1">The sequence shown here is derived from an EMBL/GenBank/DDBJ whole genome shotgun (WGS) entry which is preliminary data.</text>
</comment>
<dbReference type="Gene3D" id="1.25.40.10">
    <property type="entry name" value="Tetratricopeptide repeat domain"/>
    <property type="match status" value="1"/>
</dbReference>
<dbReference type="EMBL" id="JAGMUX010000037">
    <property type="protein sequence ID" value="KAH7205414.1"/>
    <property type="molecule type" value="Genomic_DNA"/>
</dbReference>
<evidence type="ECO:0000313" key="2">
    <source>
        <dbReference type="Proteomes" id="UP000720189"/>
    </source>
</evidence>
<dbReference type="GeneID" id="70224555"/>
<reference evidence="1" key="1">
    <citation type="journal article" date="2021" name="Nat. Commun.">
        <title>Genetic determinants of endophytism in the Arabidopsis root mycobiome.</title>
        <authorList>
            <person name="Mesny F."/>
            <person name="Miyauchi S."/>
            <person name="Thiergart T."/>
            <person name="Pickel B."/>
            <person name="Atanasova L."/>
            <person name="Karlsson M."/>
            <person name="Huettel B."/>
            <person name="Barry K.W."/>
            <person name="Haridas S."/>
            <person name="Chen C."/>
            <person name="Bauer D."/>
            <person name="Andreopoulos W."/>
            <person name="Pangilinan J."/>
            <person name="LaButti K."/>
            <person name="Riley R."/>
            <person name="Lipzen A."/>
            <person name="Clum A."/>
            <person name="Drula E."/>
            <person name="Henrissat B."/>
            <person name="Kohler A."/>
            <person name="Grigoriev I.V."/>
            <person name="Martin F.M."/>
            <person name="Hacquard S."/>
        </authorList>
    </citation>
    <scope>NUCLEOTIDE SEQUENCE</scope>
    <source>
        <strain evidence="1">MPI-CAGE-AT-0023</strain>
    </source>
</reference>
<accession>A0A9P9JK36</accession>
<dbReference type="OrthoDB" id="2238745at2759"/>
<keyword evidence="2" id="KW-1185">Reference proteome</keyword>
<dbReference type="AlphaFoldDB" id="A0A9P9JK36"/>
<dbReference type="InterPro" id="IPR011990">
    <property type="entry name" value="TPR-like_helical_dom_sf"/>
</dbReference>
<sequence>MFLYQKYLAKRATEEIAAEYLDKAIASTQKAIDSQSLDNNGLANALNNLSIFLKERLLKHQNKRDLDEAIEMARGAIEKAQGDALARCLSNLTSFLIRRYQVAGAQADLHEAVQASRRAVEIATEAHSDNSGCVAHGTMGTKGRNFEIATKLPFTLLNCQATTANINVPAYSDKICQSTTNQSTYGCSDALVIQTETSPNSSLGTIASVGITNGNLSSPWQAAHLAPSQQSSGPSVETAGVHGPIRTSHLLRVPIFSPPAFDNNIAPLPAPEPVEKTPEIGVRTLPPHYDDIVGTPSAGGLVDLFSNLTGYGLDGPDEE</sequence>
<gene>
    <name evidence="1" type="ORF">BKA55DRAFT_586715</name>
</gene>
<proteinExistence type="predicted"/>
<dbReference type="Proteomes" id="UP000720189">
    <property type="component" value="Unassembled WGS sequence"/>
</dbReference>